<dbReference type="PRINTS" id="PR00390">
    <property type="entry name" value="PHPHLIPASEC"/>
</dbReference>
<dbReference type="Gene3D" id="3.20.20.190">
    <property type="entry name" value="Phosphatidylinositol (PI) phosphodiesterase"/>
    <property type="match status" value="1"/>
</dbReference>
<dbReference type="InterPro" id="IPR035892">
    <property type="entry name" value="C2_domain_sf"/>
</dbReference>
<dbReference type="SUPFAM" id="SSF49562">
    <property type="entry name" value="C2 domain (Calcium/lipid-binding domain, CaLB)"/>
    <property type="match status" value="1"/>
</dbReference>
<evidence type="ECO:0000259" key="3">
    <source>
        <dbReference type="PROSITE" id="PS50004"/>
    </source>
</evidence>
<evidence type="ECO:0000313" key="5">
    <source>
        <dbReference type="Proteomes" id="UP000095281"/>
    </source>
</evidence>
<dbReference type="PANTHER" id="PTHR10336:SF209">
    <property type="entry name" value="PHOSPHOINOSITIDE PHOSPHOLIPASE C"/>
    <property type="match status" value="1"/>
</dbReference>
<dbReference type="Proteomes" id="UP000095281">
    <property type="component" value="Unplaced"/>
</dbReference>
<evidence type="ECO:0000256" key="1">
    <source>
        <dbReference type="RuleBase" id="RU361133"/>
    </source>
</evidence>
<evidence type="ECO:0000259" key="4">
    <source>
        <dbReference type="PROSITE" id="PS50008"/>
    </source>
</evidence>
<dbReference type="PANTHER" id="PTHR10336">
    <property type="entry name" value="PHOSPHOINOSITIDE-SPECIFIC PHOSPHOLIPASE C FAMILY PROTEIN"/>
    <property type="match status" value="1"/>
</dbReference>
<dbReference type="GO" id="GO:0016042">
    <property type="term" value="P:lipid catabolic process"/>
    <property type="evidence" value="ECO:0007669"/>
    <property type="project" value="UniProtKB-KW"/>
</dbReference>
<feature type="domain" description="C2" evidence="3">
    <location>
        <begin position="303"/>
        <end position="418"/>
    </location>
</feature>
<organism evidence="5 6">
    <name type="scientific">Meloidogyne hapla</name>
    <name type="common">Root-knot nematode worm</name>
    <dbReference type="NCBI Taxonomy" id="6305"/>
    <lineage>
        <taxon>Eukaryota</taxon>
        <taxon>Metazoa</taxon>
        <taxon>Ecdysozoa</taxon>
        <taxon>Nematoda</taxon>
        <taxon>Chromadorea</taxon>
        <taxon>Rhabditida</taxon>
        <taxon>Tylenchina</taxon>
        <taxon>Tylenchomorpha</taxon>
        <taxon>Tylenchoidea</taxon>
        <taxon>Meloidogynidae</taxon>
        <taxon>Meloidogyninae</taxon>
        <taxon>Meloidogyne</taxon>
    </lineage>
</organism>
<comment type="catalytic activity">
    <reaction evidence="1">
        <text>a 1,2-diacyl-sn-glycero-3-phospho-(1D-myo-inositol-4,5-bisphosphate) + H2O = 1D-myo-inositol 1,4,5-trisphosphate + a 1,2-diacyl-sn-glycerol + H(+)</text>
        <dbReference type="Rhea" id="RHEA:33179"/>
        <dbReference type="ChEBI" id="CHEBI:15377"/>
        <dbReference type="ChEBI" id="CHEBI:15378"/>
        <dbReference type="ChEBI" id="CHEBI:17815"/>
        <dbReference type="ChEBI" id="CHEBI:58456"/>
        <dbReference type="ChEBI" id="CHEBI:203600"/>
        <dbReference type="EC" id="3.1.4.11"/>
    </reaction>
</comment>
<dbReference type="GO" id="GO:0005886">
    <property type="term" value="C:plasma membrane"/>
    <property type="evidence" value="ECO:0007669"/>
    <property type="project" value="TreeGrafter"/>
</dbReference>
<dbReference type="PROSITE" id="PS50007">
    <property type="entry name" value="PIPLC_X_DOMAIN"/>
    <property type="match status" value="1"/>
</dbReference>
<dbReference type="AlphaFoldDB" id="A0A1I8AYT0"/>
<dbReference type="InterPro" id="IPR001711">
    <property type="entry name" value="PLipase_C_Pinositol-sp_Y"/>
</dbReference>
<accession>A0A1I8AYT0</accession>
<name>A0A1I8AYT0_MELHA</name>
<dbReference type="PROSITE" id="PS50008">
    <property type="entry name" value="PIPLC_Y_DOMAIN"/>
    <property type="match status" value="1"/>
</dbReference>
<protein>
    <recommendedName>
        <fullName evidence="1">Phosphoinositide phospholipase C</fullName>
        <ecNumber evidence="1">3.1.4.11</ecNumber>
    </recommendedName>
</protein>
<dbReference type="PROSITE" id="PS50004">
    <property type="entry name" value="C2"/>
    <property type="match status" value="1"/>
</dbReference>
<evidence type="ECO:0000256" key="2">
    <source>
        <dbReference type="SAM" id="MobiDB-lite"/>
    </source>
</evidence>
<dbReference type="InterPro" id="IPR017946">
    <property type="entry name" value="PLC-like_Pdiesterase_TIM-brl"/>
</dbReference>
<dbReference type="SUPFAM" id="SSF51695">
    <property type="entry name" value="PLC-like phosphodiesterases"/>
    <property type="match status" value="1"/>
</dbReference>
<dbReference type="GO" id="GO:0035556">
    <property type="term" value="P:intracellular signal transduction"/>
    <property type="evidence" value="ECO:0007669"/>
    <property type="project" value="InterPro"/>
</dbReference>
<sequence length="558" mass="62577">MTEDFDRQLRKNIRVAEIVKSQLEQIPKDEERSVYRIVGRAFLQETTVSEQTLRRMFDVNHNGTFFLCFHELSAVYGQHLQAFFIPFFLSKTAYKYMSKCLANSCPSNPGSPWLSGKILGDHLYIPPLDASLHPLPSPNKLKNKFLLRGKTLQTINSTSPRNSKKISKNLEEKEENSKNNGGSSLPLPIDPTFGKLIALQSFKISPSNIYMDKRDHPSNASPSLSERKVQAFLDSNVPFYCSTSTRIGKSFPSGIRQDSSNIDPMESWICGIQLAAMNFQTCDEELDLNKGLFSINGSIGYILKPKILLEGRDPRHKMTICCTLEIPIIFGQYLPKAEPGKSGIVDPYVIVEIFRIPNDRFLIQFGTKMSFPLRCPELAILRICVKDFDSTSADEFIGEFSVPVQSIRQGYSHVRLNTGSQHLTGRSVILIAKRYCSTSTKAKDSTKDPEDFKIKLLEKDMSLLESAVKADITTVKADIKLLANDVASFIWTRRIIVGAIIAVFTRSIYSYSPFTFGVAPTSSDIKTNVNQPASDKSEPVFNSLDPFCNEEMLAVLTP</sequence>
<keyword evidence="1" id="KW-0443">Lipid metabolism</keyword>
<keyword evidence="5" id="KW-1185">Reference proteome</keyword>
<evidence type="ECO:0000313" key="6">
    <source>
        <dbReference type="WBParaSite" id="MhA1_Contig107.frz3.fgene2"/>
    </source>
</evidence>
<dbReference type="InterPro" id="IPR000008">
    <property type="entry name" value="C2_dom"/>
</dbReference>
<keyword evidence="1" id="KW-0442">Lipid degradation</keyword>
<feature type="domain" description="PI-PLC Y-box" evidence="4">
    <location>
        <begin position="223"/>
        <end position="308"/>
    </location>
</feature>
<feature type="compositionally biased region" description="Basic and acidic residues" evidence="2">
    <location>
        <begin position="168"/>
        <end position="177"/>
    </location>
</feature>
<keyword evidence="1" id="KW-0378">Hydrolase</keyword>
<dbReference type="Pfam" id="PF00168">
    <property type="entry name" value="C2"/>
    <property type="match status" value="1"/>
</dbReference>
<dbReference type="WBParaSite" id="MhA1_Contig107.frz3.fgene2">
    <property type="protein sequence ID" value="MhA1_Contig107.frz3.fgene2"/>
    <property type="gene ID" value="MhA1_Contig107.frz3.fgene2"/>
</dbReference>
<dbReference type="SMART" id="SM00239">
    <property type="entry name" value="C2"/>
    <property type="match status" value="1"/>
</dbReference>
<reference evidence="6" key="1">
    <citation type="submission" date="2016-11" db="UniProtKB">
        <authorList>
            <consortium name="WormBaseParasite"/>
        </authorList>
    </citation>
    <scope>IDENTIFICATION</scope>
</reference>
<feature type="region of interest" description="Disordered" evidence="2">
    <location>
        <begin position="155"/>
        <end position="186"/>
    </location>
</feature>
<dbReference type="Gene3D" id="2.60.40.150">
    <property type="entry name" value="C2 domain"/>
    <property type="match status" value="1"/>
</dbReference>
<dbReference type="Pfam" id="PF00387">
    <property type="entry name" value="PI-PLC-Y"/>
    <property type="match status" value="1"/>
</dbReference>
<dbReference type="SMART" id="SM00149">
    <property type="entry name" value="PLCYc"/>
    <property type="match status" value="1"/>
</dbReference>
<dbReference type="EC" id="3.1.4.11" evidence="1"/>
<dbReference type="InterPro" id="IPR001192">
    <property type="entry name" value="PI-PLC_fam"/>
</dbReference>
<proteinExistence type="predicted"/>
<dbReference type="GO" id="GO:0004435">
    <property type="term" value="F:phosphatidylinositol-4,5-bisphosphate phospholipase C activity"/>
    <property type="evidence" value="ECO:0007669"/>
    <property type="project" value="UniProtKB-EC"/>
</dbReference>
<dbReference type="CDD" id="cd00275">
    <property type="entry name" value="C2_PLC_like"/>
    <property type="match status" value="1"/>
</dbReference>